<dbReference type="Gene3D" id="3.40.50.300">
    <property type="entry name" value="P-loop containing nucleotide triphosphate hydrolases"/>
    <property type="match status" value="1"/>
</dbReference>
<dbReference type="InterPro" id="IPR033949">
    <property type="entry name" value="CobQ_GATase1"/>
</dbReference>
<proteinExistence type="inferred from homology"/>
<comment type="function">
    <text evidence="6 7">Catalyzes amidations at positions B, D, E, and G on adenosylcobyrinic A,C-diamide. NH(2) groups are provided by glutamine, and one molecule of ATP is hydrogenolyzed for each amidation.</text>
</comment>
<feature type="active site" description="Nucleophile" evidence="7">
    <location>
        <position position="351"/>
    </location>
</feature>
<evidence type="ECO:0000313" key="11">
    <source>
        <dbReference type="Proteomes" id="UP000295304"/>
    </source>
</evidence>
<feature type="domain" description="CobB/CobQ-like glutamine amidotransferase" evidence="9">
    <location>
        <begin position="271"/>
        <end position="455"/>
    </location>
</feature>
<keyword evidence="4 7" id="KW-0169">Cobalamin biosynthesis</keyword>
<accession>A0A4R3JG73</accession>
<comment type="similarity">
    <text evidence="2 7">Belongs to the CobB/CobQ family. CobQ subfamily.</text>
</comment>
<dbReference type="Pfam" id="PF07685">
    <property type="entry name" value="GATase_3"/>
    <property type="match status" value="1"/>
</dbReference>
<evidence type="ECO:0000256" key="6">
    <source>
        <dbReference type="ARBA" id="ARBA00025166"/>
    </source>
</evidence>
<dbReference type="InterPro" id="IPR004459">
    <property type="entry name" value="CobQ_synth"/>
</dbReference>
<dbReference type="PROSITE" id="PS51274">
    <property type="entry name" value="GATASE_COBBQ"/>
    <property type="match status" value="1"/>
</dbReference>
<reference evidence="10 11" key="1">
    <citation type="submission" date="2019-03" db="EMBL/GenBank/DDBJ databases">
        <title>Genomic Encyclopedia of Type Strains, Phase IV (KMG-IV): sequencing the most valuable type-strain genomes for metagenomic binning, comparative biology and taxonomic classification.</title>
        <authorList>
            <person name="Goeker M."/>
        </authorList>
    </citation>
    <scope>NUCLEOTIDE SEQUENCE [LARGE SCALE GENOMIC DNA]</scope>
    <source>
        <strain evidence="10 11">DSM 101688</strain>
    </source>
</reference>
<dbReference type="InterPro" id="IPR027417">
    <property type="entry name" value="P-loop_NTPase"/>
</dbReference>
<dbReference type="GO" id="GO:0009236">
    <property type="term" value="P:cobalamin biosynthetic process"/>
    <property type="evidence" value="ECO:0007669"/>
    <property type="project" value="UniProtKB-UniRule"/>
</dbReference>
<dbReference type="SUPFAM" id="SSF52317">
    <property type="entry name" value="Class I glutamine amidotransferase-like"/>
    <property type="match status" value="1"/>
</dbReference>
<gene>
    <name evidence="7" type="primary">cobQ</name>
    <name evidence="10" type="ORF">EDD55_101483</name>
</gene>
<dbReference type="RefSeq" id="WP_132937859.1">
    <property type="nucleotide sequence ID" value="NZ_CP119676.1"/>
</dbReference>
<name>A0A4R3JG73_9PROT</name>
<dbReference type="InterPro" id="IPR011698">
    <property type="entry name" value="GATase_3"/>
</dbReference>
<dbReference type="NCBIfam" id="NF001989">
    <property type="entry name" value="PRK00784.1"/>
    <property type="match status" value="1"/>
</dbReference>
<dbReference type="InterPro" id="IPR002586">
    <property type="entry name" value="CobQ/CobB/MinD/ParA_Nub-bd_dom"/>
</dbReference>
<dbReference type="Gene3D" id="3.40.50.880">
    <property type="match status" value="1"/>
</dbReference>
<keyword evidence="11" id="KW-1185">Reference proteome</keyword>
<evidence type="ECO:0000313" key="10">
    <source>
        <dbReference type="EMBL" id="TCS65149.1"/>
    </source>
</evidence>
<dbReference type="Proteomes" id="UP000295304">
    <property type="component" value="Unassembled WGS sequence"/>
</dbReference>
<feature type="domain" description="CobQ/CobB/MinD/ParA nucleotide binding" evidence="8">
    <location>
        <begin position="13"/>
        <end position="245"/>
    </location>
</feature>
<keyword evidence="5 7" id="KW-0315">Glutamine amidotransferase</keyword>
<evidence type="ECO:0000256" key="7">
    <source>
        <dbReference type="HAMAP-Rule" id="MF_00028"/>
    </source>
</evidence>
<dbReference type="PANTHER" id="PTHR21343">
    <property type="entry name" value="DETHIOBIOTIN SYNTHETASE"/>
    <property type="match status" value="1"/>
</dbReference>
<dbReference type="NCBIfam" id="TIGR00313">
    <property type="entry name" value="cobQ"/>
    <property type="match status" value="1"/>
</dbReference>
<evidence type="ECO:0000259" key="8">
    <source>
        <dbReference type="Pfam" id="PF01656"/>
    </source>
</evidence>
<dbReference type="InterPro" id="IPR029062">
    <property type="entry name" value="Class_I_gatase-like"/>
</dbReference>
<evidence type="ECO:0000259" key="9">
    <source>
        <dbReference type="Pfam" id="PF07685"/>
    </source>
</evidence>
<evidence type="ECO:0000256" key="4">
    <source>
        <dbReference type="ARBA" id="ARBA00022573"/>
    </source>
</evidence>
<sequence>MTVENKRSPARALMVQGTASDVGKSLLVAGLCRAYARRGLTVLPFKPQNMSNNAAVTADGGEIGRAQALQALAAGAAPTVDMNPVLLKPQSDTGAQVVVRGRVETVLGARQYHTYRAELLPVVLDSFARLSTRADLVLVEGAGSPAEVNLRDGDIANMGFALAANVAVVLVGDVERGGVIAALAGTRLLLDDAENALVKGCLVNKFRGEPTLFEEAQDLIERHTGWPFLGVVPFFDPARRLPKEDSASLDFSISPARADLASFAAGRGPLKIAVLRLPRVSNFDDLDPLSEEPDVTLSWVEAGAALPGDADVVIVPGSKATVSDLRFVKAQGWDEDIRAHVRRGGYVVGLCAGYQMLGKKVGDPEGREGAPGSESAIGLLDVDAVMTGDKTLARVEGCDAVSGAAFDGYEMHLGLSDGPARKNPWLRLRDGRPEGARAHGGRVLGGYVHGIFAADGFRHAFLAEVHRNRRPGVRGVGAAYRENVERALDQLADHLERHLDLDRLFALAKVP</sequence>
<dbReference type="GO" id="GO:0015420">
    <property type="term" value="F:ABC-type vitamin B12 transporter activity"/>
    <property type="evidence" value="ECO:0007669"/>
    <property type="project" value="UniProtKB-UniRule"/>
</dbReference>
<feature type="active site" evidence="7">
    <location>
        <position position="449"/>
    </location>
</feature>
<evidence type="ECO:0000256" key="1">
    <source>
        <dbReference type="ARBA" id="ARBA00004953"/>
    </source>
</evidence>
<dbReference type="HAMAP" id="MF_00028">
    <property type="entry name" value="CobQ"/>
    <property type="match status" value="1"/>
</dbReference>
<evidence type="ECO:0000256" key="5">
    <source>
        <dbReference type="ARBA" id="ARBA00022962"/>
    </source>
</evidence>
<comment type="caution">
    <text evidence="10">The sequence shown here is derived from an EMBL/GenBank/DDBJ whole genome shotgun (WGS) entry which is preliminary data.</text>
</comment>
<evidence type="ECO:0000256" key="3">
    <source>
        <dbReference type="ARBA" id="ARBA00019833"/>
    </source>
</evidence>
<dbReference type="PANTHER" id="PTHR21343:SF1">
    <property type="entry name" value="COBYRIC ACID SYNTHASE"/>
    <property type="match status" value="1"/>
</dbReference>
<protein>
    <recommendedName>
        <fullName evidence="3 7">Cobyric acid synthase</fullName>
    </recommendedName>
</protein>
<dbReference type="CDD" id="cd01750">
    <property type="entry name" value="GATase1_CobQ"/>
    <property type="match status" value="1"/>
</dbReference>
<dbReference type="EMBL" id="SLZW01000001">
    <property type="protein sequence ID" value="TCS65149.1"/>
    <property type="molecule type" value="Genomic_DNA"/>
</dbReference>
<dbReference type="OrthoDB" id="9808302at2"/>
<dbReference type="SUPFAM" id="SSF52540">
    <property type="entry name" value="P-loop containing nucleoside triphosphate hydrolases"/>
    <property type="match status" value="1"/>
</dbReference>
<comment type="pathway">
    <text evidence="1 7">Cofactor biosynthesis; adenosylcobalamin biosynthesis.</text>
</comment>
<dbReference type="UniPathway" id="UPA00148"/>
<dbReference type="GO" id="GO:0003824">
    <property type="term" value="F:catalytic activity"/>
    <property type="evidence" value="ECO:0007669"/>
    <property type="project" value="InterPro"/>
</dbReference>
<dbReference type="AlphaFoldDB" id="A0A4R3JG73"/>
<evidence type="ECO:0000256" key="2">
    <source>
        <dbReference type="ARBA" id="ARBA00006205"/>
    </source>
</evidence>
<dbReference type="Pfam" id="PF01656">
    <property type="entry name" value="CbiA"/>
    <property type="match status" value="1"/>
</dbReference>
<organism evidence="10 11">
    <name type="scientific">Varunaivibrio sulfuroxidans</name>
    <dbReference type="NCBI Taxonomy" id="1773489"/>
    <lineage>
        <taxon>Bacteria</taxon>
        <taxon>Pseudomonadati</taxon>
        <taxon>Pseudomonadota</taxon>
        <taxon>Alphaproteobacteria</taxon>
        <taxon>Rhodospirillales</taxon>
        <taxon>Magnetovibrionaceae</taxon>
        <taxon>Varunaivibrio</taxon>
    </lineage>
</organism>